<gene>
    <name evidence="9 11" type="primary">ffh</name>
    <name evidence="11" type="ORF">MOHU_08820</name>
</gene>
<evidence type="ECO:0000313" key="12">
    <source>
        <dbReference type="Proteomes" id="UP000238415"/>
    </source>
</evidence>
<keyword evidence="3 9" id="KW-0378">Hydrolase</keyword>
<dbReference type="PANTHER" id="PTHR11564">
    <property type="entry name" value="SIGNAL RECOGNITION PARTICLE 54K PROTEIN SRP54"/>
    <property type="match status" value="1"/>
</dbReference>
<dbReference type="InterPro" id="IPR004780">
    <property type="entry name" value="SRP"/>
</dbReference>
<dbReference type="CDD" id="cd18539">
    <property type="entry name" value="SRP_G"/>
    <property type="match status" value="1"/>
</dbReference>
<dbReference type="InterPro" id="IPR027417">
    <property type="entry name" value="P-loop_NTPase"/>
</dbReference>
<comment type="domain">
    <text evidence="9">Composed of three domains: the N-terminal N domain, which is responsible for interactions with the ribosome, the central G domain, which binds GTP, and the C-terminal M domain, which binds the RNA and the signal sequence of the RNC.</text>
</comment>
<dbReference type="EMBL" id="PVXM01000012">
    <property type="protein sequence ID" value="PRR74183.1"/>
    <property type="molecule type" value="Genomic_DNA"/>
</dbReference>
<comment type="function">
    <text evidence="9">Involved in targeting and insertion of nascent membrane proteins into the cytoplasmic membrane. Binds to the hydrophobic signal sequence of the ribosome-nascent chain (RNC) as it emerges from the ribosomes. The SRP-RNC complex is then targeted to the cytoplasmic membrane where it interacts with the SRP receptor FtsY.</text>
</comment>
<dbReference type="InterPro" id="IPR003593">
    <property type="entry name" value="AAA+_ATPase"/>
</dbReference>
<dbReference type="InterPro" id="IPR013822">
    <property type="entry name" value="Signal_recog_particl_SRP54_hlx"/>
</dbReference>
<sequence>MSRQGKPGVKKVAIFASLADKLQETFKKLRGKGKLTEADVTAAMREIRLALLEADVNFKVVKDFINRVKERAVGQEVMQSLTPGQQVVKIVHEELTALMGGSESKINWAAQPPTIVMLVGLQGAGKTTTAAKLARLLQNQGRRPLLVAADVYRPAAIKQLQVLGEQLKVPVFSMGEGISPVDIARAAVEHARKYGNNPVILDTAGRLHINETMMAELVAIKRAVDPHEILLVVDAMTGQDAVQVASNFNQQLGLTGVILTKLDGDTRGGAALSVRAVTGCPIKFIGMGEKTDALETFHPDRLASRILGMGDVLSLIEKAQANLDVEKAKELQRKIRQHEFTLEDFLEQMKQMRKMGPLEEILSMLPGAGRIKQLKDLQIDPKELVHTEAIIQSMTPEERRNPSIINGSRKKRIAAGSGTRVQDVNRLLRQFEEAKKLMHFLGEGGGKMKKKGRLPFPF</sequence>
<dbReference type="Pfam" id="PF02881">
    <property type="entry name" value="SRP54_N"/>
    <property type="match status" value="1"/>
</dbReference>
<comment type="caution">
    <text evidence="11">The sequence shown here is derived from an EMBL/GenBank/DDBJ whole genome shotgun (WGS) entry which is preliminary data.</text>
</comment>
<dbReference type="EC" id="3.6.5.4" evidence="9"/>
<dbReference type="Gene3D" id="1.10.260.30">
    <property type="entry name" value="Signal recognition particle, SRP54 subunit, M-domain"/>
    <property type="match status" value="1"/>
</dbReference>
<evidence type="ECO:0000313" key="11">
    <source>
        <dbReference type="EMBL" id="PRR74183.1"/>
    </source>
</evidence>
<keyword evidence="12" id="KW-1185">Reference proteome</keyword>
<protein>
    <recommendedName>
        <fullName evidence="9">Signal recognition particle protein</fullName>
        <ecNumber evidence="9">3.6.5.4</ecNumber>
    </recommendedName>
    <alternativeName>
        <fullName evidence="9">Fifty-four homolog</fullName>
    </alternativeName>
</protein>
<dbReference type="GO" id="GO:0008312">
    <property type="term" value="F:7S RNA binding"/>
    <property type="evidence" value="ECO:0007669"/>
    <property type="project" value="InterPro"/>
</dbReference>
<dbReference type="GO" id="GO:0006614">
    <property type="term" value="P:SRP-dependent cotranslational protein targeting to membrane"/>
    <property type="evidence" value="ECO:0007669"/>
    <property type="project" value="InterPro"/>
</dbReference>
<dbReference type="InterPro" id="IPR036891">
    <property type="entry name" value="Signal_recog_part_SRP54_M_sf"/>
</dbReference>
<name>A0A2T0AUL9_9FIRM</name>
<dbReference type="SMART" id="SM00963">
    <property type="entry name" value="SRP54_N"/>
    <property type="match status" value="1"/>
</dbReference>
<keyword evidence="7 9" id="KW-0687">Ribonucleoprotein</keyword>
<dbReference type="HAMAP" id="MF_00306">
    <property type="entry name" value="SRP54"/>
    <property type="match status" value="1"/>
</dbReference>
<dbReference type="Gene3D" id="1.20.120.140">
    <property type="entry name" value="Signal recognition particle SRP54, nucleotide-binding domain"/>
    <property type="match status" value="1"/>
</dbReference>
<dbReference type="InterPro" id="IPR000897">
    <property type="entry name" value="SRP54_GTPase_dom"/>
</dbReference>
<reference evidence="11 12" key="1">
    <citation type="submission" date="2018-03" db="EMBL/GenBank/DDBJ databases">
        <title>Genome sequence of Moorella humiferrea DSM 23265.</title>
        <authorList>
            <person name="Poehlein A."/>
            <person name="Daniel R."/>
        </authorList>
    </citation>
    <scope>NUCLEOTIDE SEQUENCE [LARGE SCALE GENOMIC DNA]</scope>
    <source>
        <strain evidence="11 12">DSM 23265</strain>
    </source>
</reference>
<evidence type="ECO:0000256" key="4">
    <source>
        <dbReference type="ARBA" id="ARBA00022884"/>
    </source>
</evidence>
<evidence type="ECO:0000256" key="1">
    <source>
        <dbReference type="ARBA" id="ARBA00005450"/>
    </source>
</evidence>
<keyword evidence="6 9" id="KW-0733">Signal recognition particle</keyword>
<comment type="subunit">
    <text evidence="9">Part of the signal recognition particle protein translocation system, which is composed of SRP and FtsY.</text>
</comment>
<dbReference type="AlphaFoldDB" id="A0A2T0AUL9"/>
<evidence type="ECO:0000256" key="6">
    <source>
        <dbReference type="ARBA" id="ARBA00023135"/>
    </source>
</evidence>
<dbReference type="SMART" id="SM00382">
    <property type="entry name" value="AAA"/>
    <property type="match status" value="1"/>
</dbReference>
<dbReference type="Pfam" id="PF02978">
    <property type="entry name" value="SRP_SPB"/>
    <property type="match status" value="1"/>
</dbReference>
<dbReference type="SMART" id="SM00962">
    <property type="entry name" value="SRP54"/>
    <property type="match status" value="1"/>
</dbReference>
<evidence type="ECO:0000256" key="9">
    <source>
        <dbReference type="HAMAP-Rule" id="MF_00306"/>
    </source>
</evidence>
<dbReference type="GO" id="GO:0003924">
    <property type="term" value="F:GTPase activity"/>
    <property type="evidence" value="ECO:0007669"/>
    <property type="project" value="UniProtKB-UniRule"/>
</dbReference>
<organism evidence="11 12">
    <name type="scientific">Neomoorella humiferrea</name>
    <dbReference type="NCBI Taxonomy" id="676965"/>
    <lineage>
        <taxon>Bacteria</taxon>
        <taxon>Bacillati</taxon>
        <taxon>Bacillota</taxon>
        <taxon>Clostridia</taxon>
        <taxon>Neomoorellales</taxon>
        <taxon>Neomoorellaceae</taxon>
        <taxon>Neomoorella</taxon>
    </lineage>
</organism>
<proteinExistence type="inferred from homology"/>
<dbReference type="Gene3D" id="3.40.50.300">
    <property type="entry name" value="P-loop containing nucleotide triphosphate hydrolases"/>
    <property type="match status" value="1"/>
</dbReference>
<dbReference type="SUPFAM" id="SSF47446">
    <property type="entry name" value="Signal peptide-binding domain"/>
    <property type="match status" value="1"/>
</dbReference>
<feature type="binding site" evidence="9">
    <location>
        <begin position="120"/>
        <end position="127"/>
    </location>
    <ligand>
        <name>GTP</name>
        <dbReference type="ChEBI" id="CHEBI:37565"/>
    </ligand>
</feature>
<dbReference type="Proteomes" id="UP000238415">
    <property type="component" value="Unassembled WGS sequence"/>
</dbReference>
<evidence type="ECO:0000256" key="7">
    <source>
        <dbReference type="ARBA" id="ARBA00023274"/>
    </source>
</evidence>
<dbReference type="NCBIfam" id="TIGR00959">
    <property type="entry name" value="ffh"/>
    <property type="match status" value="1"/>
</dbReference>
<dbReference type="GO" id="GO:0005525">
    <property type="term" value="F:GTP binding"/>
    <property type="evidence" value="ECO:0007669"/>
    <property type="project" value="UniProtKB-UniRule"/>
</dbReference>
<comment type="catalytic activity">
    <reaction evidence="8 9">
        <text>GTP + H2O = GDP + phosphate + H(+)</text>
        <dbReference type="Rhea" id="RHEA:19669"/>
        <dbReference type="ChEBI" id="CHEBI:15377"/>
        <dbReference type="ChEBI" id="CHEBI:15378"/>
        <dbReference type="ChEBI" id="CHEBI:37565"/>
        <dbReference type="ChEBI" id="CHEBI:43474"/>
        <dbReference type="ChEBI" id="CHEBI:58189"/>
        <dbReference type="EC" id="3.6.5.4"/>
    </reaction>
</comment>
<dbReference type="PROSITE" id="PS00300">
    <property type="entry name" value="SRP54"/>
    <property type="match status" value="1"/>
</dbReference>
<evidence type="ECO:0000259" key="10">
    <source>
        <dbReference type="PROSITE" id="PS00300"/>
    </source>
</evidence>
<dbReference type="GO" id="GO:0048500">
    <property type="term" value="C:signal recognition particle"/>
    <property type="evidence" value="ECO:0007669"/>
    <property type="project" value="UniProtKB-UniRule"/>
</dbReference>
<evidence type="ECO:0000256" key="2">
    <source>
        <dbReference type="ARBA" id="ARBA00022741"/>
    </source>
</evidence>
<evidence type="ECO:0000256" key="5">
    <source>
        <dbReference type="ARBA" id="ARBA00023134"/>
    </source>
</evidence>
<dbReference type="InterPro" id="IPR042101">
    <property type="entry name" value="SRP54_N_sf"/>
</dbReference>
<dbReference type="PANTHER" id="PTHR11564:SF5">
    <property type="entry name" value="SIGNAL RECOGNITION PARTICLE SUBUNIT SRP54"/>
    <property type="match status" value="1"/>
</dbReference>
<feature type="binding site" evidence="9">
    <location>
        <begin position="202"/>
        <end position="206"/>
    </location>
    <ligand>
        <name>GTP</name>
        <dbReference type="ChEBI" id="CHEBI:37565"/>
    </ligand>
</feature>
<dbReference type="FunFam" id="3.40.50.300:FF:000022">
    <property type="entry name" value="Signal recognition particle 54 kDa subunit"/>
    <property type="match status" value="1"/>
</dbReference>
<dbReference type="SUPFAM" id="SSF52540">
    <property type="entry name" value="P-loop containing nucleoside triphosphate hydrolases"/>
    <property type="match status" value="1"/>
</dbReference>
<keyword evidence="4 9" id="KW-0694">RNA-binding</keyword>
<dbReference type="InterPro" id="IPR004125">
    <property type="entry name" value="Signal_recog_particle_SRP54_M"/>
</dbReference>
<accession>A0A2T0AUL9</accession>
<keyword evidence="2 9" id="KW-0547">Nucleotide-binding</keyword>
<feature type="domain" description="SRP54-type proteins GTP-binding" evidence="10">
    <location>
        <begin position="281"/>
        <end position="294"/>
    </location>
</feature>
<keyword evidence="5 9" id="KW-0342">GTP-binding</keyword>
<keyword evidence="9" id="KW-0963">Cytoplasm</keyword>
<feature type="binding site" evidence="9">
    <location>
        <begin position="260"/>
        <end position="263"/>
    </location>
    <ligand>
        <name>GTP</name>
        <dbReference type="ChEBI" id="CHEBI:37565"/>
    </ligand>
</feature>
<dbReference type="Pfam" id="PF00448">
    <property type="entry name" value="SRP54"/>
    <property type="match status" value="1"/>
</dbReference>
<evidence type="ECO:0000256" key="8">
    <source>
        <dbReference type="ARBA" id="ARBA00048027"/>
    </source>
</evidence>
<comment type="subcellular location">
    <subcellularLocation>
        <location evidence="9">Cytoplasm</location>
    </subcellularLocation>
    <text evidence="9">The SRP-RNC complex is targeted to the cytoplasmic membrane.</text>
</comment>
<evidence type="ECO:0000256" key="3">
    <source>
        <dbReference type="ARBA" id="ARBA00022801"/>
    </source>
</evidence>
<dbReference type="InterPro" id="IPR022941">
    <property type="entry name" value="SRP54"/>
</dbReference>
<comment type="similarity">
    <text evidence="1 9">Belongs to the GTP-binding SRP family. SRP54 subfamily.</text>
</comment>